<proteinExistence type="predicted"/>
<sequence>MDKATAAWGELPDWVAELAQATDQFGQKKVAELLGYSSTLVSQVLNAKYGGDMLGVEQRVRGALMGLMVECPVLGDIDRNRCLQEQQEPFRATSAFRAQIYHACRNGCPNARPKGGN</sequence>
<dbReference type="InterPro" id="IPR010982">
    <property type="entry name" value="Lambda_DNA-bd_dom_sf"/>
</dbReference>
<dbReference type="AlphaFoldDB" id="A0A934IUP0"/>
<protein>
    <submittedName>
        <fullName evidence="1">Transcriptional regulator</fullName>
    </submittedName>
</protein>
<accession>A0A934IUP0</accession>
<evidence type="ECO:0000313" key="1">
    <source>
        <dbReference type="EMBL" id="MBJ3783386.1"/>
    </source>
</evidence>
<gene>
    <name evidence="1" type="ORF">JEQ47_01520</name>
</gene>
<comment type="caution">
    <text evidence="1">The sequence shown here is derived from an EMBL/GenBank/DDBJ whole genome shotgun (WGS) entry which is preliminary data.</text>
</comment>
<keyword evidence="2" id="KW-1185">Reference proteome</keyword>
<reference evidence="1" key="1">
    <citation type="submission" date="2020-12" db="EMBL/GenBank/DDBJ databases">
        <title>Devosia sp. MSA67 isolated from Mo River.</title>
        <authorList>
            <person name="Ma F."/>
            <person name="Zi Z."/>
        </authorList>
    </citation>
    <scope>NUCLEOTIDE SEQUENCE</scope>
    <source>
        <strain evidence="1">MSA67</strain>
    </source>
</reference>
<name>A0A934IUP0_9HYPH</name>
<evidence type="ECO:0000313" key="2">
    <source>
        <dbReference type="Proteomes" id="UP000602124"/>
    </source>
</evidence>
<dbReference type="EMBL" id="JAEKMH010000001">
    <property type="protein sequence ID" value="MBJ3783386.1"/>
    <property type="molecule type" value="Genomic_DNA"/>
</dbReference>
<dbReference type="Proteomes" id="UP000602124">
    <property type="component" value="Unassembled WGS sequence"/>
</dbReference>
<dbReference type="Gene3D" id="1.10.260.40">
    <property type="entry name" value="lambda repressor-like DNA-binding domains"/>
    <property type="match status" value="1"/>
</dbReference>
<organism evidence="1 2">
    <name type="scientific">Devosia sediminis</name>
    <dbReference type="NCBI Taxonomy" id="2798801"/>
    <lineage>
        <taxon>Bacteria</taxon>
        <taxon>Pseudomonadati</taxon>
        <taxon>Pseudomonadota</taxon>
        <taxon>Alphaproteobacteria</taxon>
        <taxon>Hyphomicrobiales</taxon>
        <taxon>Devosiaceae</taxon>
        <taxon>Devosia</taxon>
    </lineage>
</organism>
<dbReference type="GO" id="GO:0003677">
    <property type="term" value="F:DNA binding"/>
    <property type="evidence" value="ECO:0007669"/>
    <property type="project" value="InterPro"/>
</dbReference>